<dbReference type="AlphaFoldDB" id="A0A645D8R2"/>
<dbReference type="EMBL" id="VSSQ01033676">
    <property type="protein sequence ID" value="MPM85343.1"/>
    <property type="molecule type" value="Genomic_DNA"/>
</dbReference>
<proteinExistence type="predicted"/>
<organism evidence="1">
    <name type="scientific">bioreactor metagenome</name>
    <dbReference type="NCBI Taxonomy" id="1076179"/>
    <lineage>
        <taxon>unclassified sequences</taxon>
        <taxon>metagenomes</taxon>
        <taxon>ecological metagenomes</taxon>
    </lineage>
</organism>
<sequence length="168" mass="19240">MLILCLQPDEVVREVIGADTVFYAVVQSREVRGEEPLVKVVEIHRTYAISGCTTLMAIRLHQRANPRAEQRQLRIGDDIFLFVAKVHKERAASFLLTICRVFKRRRASGGWFACLVIRWGTIASARQSTGRGRQAVHAKTQMYWSDRRKRAIPSIGHRPVDRLRFAAE</sequence>
<evidence type="ECO:0000313" key="1">
    <source>
        <dbReference type="EMBL" id="MPM85343.1"/>
    </source>
</evidence>
<reference evidence="1" key="1">
    <citation type="submission" date="2019-08" db="EMBL/GenBank/DDBJ databases">
        <authorList>
            <person name="Kucharzyk K."/>
            <person name="Murdoch R.W."/>
            <person name="Higgins S."/>
            <person name="Loffler F."/>
        </authorList>
    </citation>
    <scope>NUCLEOTIDE SEQUENCE</scope>
</reference>
<name>A0A645D8R2_9ZZZZ</name>
<accession>A0A645D8R2</accession>
<comment type="caution">
    <text evidence="1">The sequence shown here is derived from an EMBL/GenBank/DDBJ whole genome shotgun (WGS) entry which is preliminary data.</text>
</comment>
<gene>
    <name evidence="1" type="ORF">SDC9_132421</name>
</gene>
<protein>
    <submittedName>
        <fullName evidence="1">Uncharacterized protein</fullName>
    </submittedName>
</protein>